<dbReference type="AlphaFoldDB" id="A0A1T2X8K0"/>
<feature type="transmembrane region" description="Helical" evidence="1">
    <location>
        <begin position="7"/>
        <end position="29"/>
    </location>
</feature>
<evidence type="ECO:0000256" key="1">
    <source>
        <dbReference type="SAM" id="Phobius"/>
    </source>
</evidence>
<dbReference type="Proteomes" id="UP000190188">
    <property type="component" value="Unassembled WGS sequence"/>
</dbReference>
<keyword evidence="1" id="KW-0812">Transmembrane</keyword>
<dbReference type="EMBL" id="MSZX01000007">
    <property type="protein sequence ID" value="OPA76180.1"/>
    <property type="molecule type" value="Genomic_DNA"/>
</dbReference>
<protein>
    <submittedName>
        <fullName evidence="2">Uncharacterized protein</fullName>
    </submittedName>
</protein>
<evidence type="ECO:0000313" key="3">
    <source>
        <dbReference type="Proteomes" id="UP000190188"/>
    </source>
</evidence>
<evidence type="ECO:0000313" key="2">
    <source>
        <dbReference type="EMBL" id="OPA76180.1"/>
    </source>
</evidence>
<gene>
    <name evidence="2" type="ORF">BVG16_18395</name>
</gene>
<dbReference type="RefSeq" id="WP_078500388.1">
    <property type="nucleotide sequence ID" value="NZ_MSZX01000007.1"/>
</dbReference>
<organism evidence="2 3">
    <name type="scientific">Paenibacillus selenitireducens</name>
    <dbReference type="NCBI Taxonomy" id="1324314"/>
    <lineage>
        <taxon>Bacteria</taxon>
        <taxon>Bacillati</taxon>
        <taxon>Bacillota</taxon>
        <taxon>Bacilli</taxon>
        <taxon>Bacillales</taxon>
        <taxon>Paenibacillaceae</taxon>
        <taxon>Paenibacillus</taxon>
    </lineage>
</organism>
<comment type="caution">
    <text evidence="2">The sequence shown here is derived from an EMBL/GenBank/DDBJ whole genome shotgun (WGS) entry which is preliminary data.</text>
</comment>
<feature type="transmembrane region" description="Helical" evidence="1">
    <location>
        <begin position="79"/>
        <end position="102"/>
    </location>
</feature>
<sequence>MRRKPMAIWKWVVMTGYFLFILMVGVHAMNGYESNRHHDRMHGYAGYETSMGGMRGHMTSIQVFPYGGQEMEVEHHGAFIVPLLFMLGLGLLIVGGIGFWLYRRMKRNTAVIEPVTTYIGMHNPPVRNGDVLDEWENHIRKEEK</sequence>
<keyword evidence="1" id="KW-1133">Transmembrane helix</keyword>
<reference evidence="2 3" key="1">
    <citation type="submission" date="2017-01" db="EMBL/GenBank/DDBJ databases">
        <title>Genome analysis of Paenibacillus selenitrireducens ES3-24.</title>
        <authorList>
            <person name="Xu D."/>
            <person name="Yao R."/>
            <person name="Zheng S."/>
        </authorList>
    </citation>
    <scope>NUCLEOTIDE SEQUENCE [LARGE SCALE GENOMIC DNA]</scope>
    <source>
        <strain evidence="2 3">ES3-24</strain>
    </source>
</reference>
<dbReference type="STRING" id="1324314.BVG16_18395"/>
<keyword evidence="1" id="KW-0472">Membrane</keyword>
<proteinExistence type="predicted"/>
<keyword evidence="3" id="KW-1185">Reference proteome</keyword>
<accession>A0A1T2X8K0</accession>
<name>A0A1T2X8K0_9BACL</name>